<feature type="domain" description="P-type ATPase A" evidence="14">
    <location>
        <begin position="131"/>
        <end position="207"/>
    </location>
</feature>
<dbReference type="Pfam" id="PF16212">
    <property type="entry name" value="PhoLip_ATPase_C"/>
    <property type="match status" value="1"/>
</dbReference>
<dbReference type="EMBL" id="CABIJS010000256">
    <property type="protein sequence ID" value="VUZ47841.1"/>
    <property type="molecule type" value="Genomic_DNA"/>
</dbReference>
<dbReference type="Proteomes" id="UP000321570">
    <property type="component" value="Unassembled WGS sequence"/>
</dbReference>
<comment type="similarity">
    <text evidence="2">Belongs to the cation transport ATPase (P-type) (TC 3.A.3) family. Type IV subfamily.</text>
</comment>
<dbReference type="SFLD" id="SFLDG00002">
    <property type="entry name" value="C1.7:_P-type_atpase_like"/>
    <property type="match status" value="1"/>
</dbReference>
<sequence length="984" mass="109856">MVKCWKNLKIKLGFSTPPWPENREVPIGPISQSNFVSEPYSLFKLYGNNQISTSRYTWYGFVFQNLEEQAQRIANFYFLCIAIVQLFTDSPVSPVTSILPLGFVILLTMVKQGYEDFLRHRADREVNNAPVQIVGMDGKLVAKKAYEIVVGDIVLITSNETFPCDLVLLSSSESNGECYVTTASLDGETNLKRFVAVSATKNLDSPEELANQLEGIIICQQPVDDFYKFYGKITVKINGFESCEPLGPECLLLRGARLKDTDFVYGVAVYTGSDTKMSLNSKGKQTKYSQVERQLNNFLIFILGFLIAVSILYTILQFSLRPTNAWYITLVKPTTWIVVQEFLGFLVLFNYIIPISLYVTIEFQKFFGSMFFGWDIQMYDAEIDEPALVNTSDILEELGQVEYLFSDKTGTLTENCMVFQRFSVSSGTYYAKDNHLFPLVTQRVSSIADIQSPRTSGLEIKPSNMPEDAQILFVILALCHTVRVERGIETAEKTAGTSGKLPSATGDKGKRLKKPLKLLADIKSRRIPPRRQASIMRRASAMESAEAALSSLRRGKAVTKTNYDYQASSPDEKAFVESCRDFGVVYHGTDSAGFHIVTVFDRSGTRYRVLDVLGFDSDRKCMSVILQSIQGNGENSTAFDPERGVVILCKGAETSILPRCGSVNNMALPPQSDVEAAKGDLLITSLFRNQETLKKVSLTPDYVMDRVTDFASAGLRTLVMGARYSPPEEWSQLKSQLDSARNKLDGRDEALSEAYKKIERELVLVGCTGIEDKLQDGVPETLIALRNAGIQIWILTGDKEETAVNISYSAGHFAPGLPTVRVTQQNSLRECIDTINTQIERVQESQRIQPNYAFGLVIDGQSLNFALTSVLRVQLLHICQLANSVLCCRLTPIQKAEIVRLMKSSRTPSPVCCAIGDGANDVSMIQEAHVGIGLFGKEGRQAVRSSDYALGKFRFLKRALLFHGFHYYVRTANLVQYFFYKNLV</sequence>
<dbReference type="InterPro" id="IPR032630">
    <property type="entry name" value="P_typ_ATPase_c"/>
</dbReference>
<dbReference type="InterPro" id="IPR023299">
    <property type="entry name" value="ATPase_P-typ_cyto_dom_N"/>
</dbReference>
<dbReference type="GO" id="GO:0140326">
    <property type="term" value="F:ATPase-coupled intramembrane lipid transporter activity"/>
    <property type="evidence" value="ECO:0007669"/>
    <property type="project" value="UniProtKB-EC"/>
</dbReference>
<dbReference type="InterPro" id="IPR059000">
    <property type="entry name" value="ATPase_P-type_domA"/>
</dbReference>
<protein>
    <recommendedName>
        <fullName evidence="3">P-type phospholipid transporter</fullName>
        <ecNumber evidence="3">7.6.2.1</ecNumber>
    </recommendedName>
</protein>
<feature type="domain" description="P-type ATPase N-terminal" evidence="15">
    <location>
        <begin position="45"/>
        <end position="98"/>
    </location>
</feature>
<dbReference type="GO" id="GO:0046872">
    <property type="term" value="F:metal ion binding"/>
    <property type="evidence" value="ECO:0007669"/>
    <property type="project" value="UniProtKB-KW"/>
</dbReference>
<reference evidence="17 18" key="1">
    <citation type="submission" date="2019-07" db="EMBL/GenBank/DDBJ databases">
        <authorList>
            <person name="Jastrzebski P J."/>
            <person name="Paukszto L."/>
            <person name="Jastrzebski P J."/>
        </authorList>
    </citation>
    <scope>NUCLEOTIDE SEQUENCE [LARGE SCALE GENOMIC DNA]</scope>
    <source>
        <strain evidence="17 18">WMS-il1</strain>
    </source>
</reference>
<evidence type="ECO:0000313" key="18">
    <source>
        <dbReference type="Proteomes" id="UP000321570"/>
    </source>
</evidence>
<dbReference type="GO" id="GO:0005524">
    <property type="term" value="F:ATP binding"/>
    <property type="evidence" value="ECO:0007669"/>
    <property type="project" value="UniProtKB-KW"/>
</dbReference>
<evidence type="ECO:0000256" key="4">
    <source>
        <dbReference type="ARBA" id="ARBA00022692"/>
    </source>
</evidence>
<dbReference type="InterPro" id="IPR032631">
    <property type="entry name" value="P-type_ATPase_N"/>
</dbReference>
<evidence type="ECO:0000313" key="17">
    <source>
        <dbReference type="EMBL" id="VUZ47841.1"/>
    </source>
</evidence>
<dbReference type="InterPro" id="IPR023214">
    <property type="entry name" value="HAD_sf"/>
</dbReference>
<evidence type="ECO:0000256" key="8">
    <source>
        <dbReference type="ARBA" id="ARBA00022842"/>
    </source>
</evidence>
<dbReference type="Pfam" id="PF16209">
    <property type="entry name" value="PhoLip_ATPase_N"/>
    <property type="match status" value="1"/>
</dbReference>
<keyword evidence="8" id="KW-0460">Magnesium</keyword>
<dbReference type="SUPFAM" id="SSF81653">
    <property type="entry name" value="Calcium ATPase, transduction domain A"/>
    <property type="match status" value="1"/>
</dbReference>
<dbReference type="NCBIfam" id="TIGR01494">
    <property type="entry name" value="ATPase_P-type"/>
    <property type="match status" value="1"/>
</dbReference>
<gene>
    <name evidence="17" type="ORF">WMSIL1_LOCUS7318</name>
</gene>
<evidence type="ECO:0000256" key="1">
    <source>
        <dbReference type="ARBA" id="ARBA00004141"/>
    </source>
</evidence>
<evidence type="ECO:0000259" key="14">
    <source>
        <dbReference type="Pfam" id="PF00122"/>
    </source>
</evidence>
<feature type="transmembrane region" description="Helical" evidence="13">
    <location>
        <begin position="295"/>
        <end position="316"/>
    </location>
</feature>
<keyword evidence="7" id="KW-0067">ATP-binding</keyword>
<dbReference type="Gene3D" id="3.40.1110.10">
    <property type="entry name" value="Calcium-transporting ATPase, cytoplasmic domain N"/>
    <property type="match status" value="2"/>
</dbReference>
<name>A0A564YKN9_HYMDI</name>
<dbReference type="InterPro" id="IPR044492">
    <property type="entry name" value="P_typ_ATPase_HD_dom"/>
</dbReference>
<dbReference type="PROSITE" id="PS00154">
    <property type="entry name" value="ATPASE_E1_E2"/>
    <property type="match status" value="1"/>
</dbReference>
<accession>A0A564YKN9</accession>
<dbReference type="InterPro" id="IPR036412">
    <property type="entry name" value="HAD-like_sf"/>
</dbReference>
<evidence type="ECO:0000259" key="16">
    <source>
        <dbReference type="Pfam" id="PF16212"/>
    </source>
</evidence>
<keyword evidence="11 13" id="KW-0472">Membrane</keyword>
<evidence type="ECO:0000256" key="7">
    <source>
        <dbReference type="ARBA" id="ARBA00022840"/>
    </source>
</evidence>
<feature type="transmembrane region" description="Helical" evidence="13">
    <location>
        <begin position="336"/>
        <end position="361"/>
    </location>
</feature>
<keyword evidence="9" id="KW-1278">Translocase</keyword>
<dbReference type="Gene3D" id="3.40.50.1000">
    <property type="entry name" value="HAD superfamily/HAD-like"/>
    <property type="match status" value="2"/>
</dbReference>
<keyword evidence="18" id="KW-1185">Reference proteome</keyword>
<keyword evidence="6" id="KW-0547">Nucleotide-binding</keyword>
<evidence type="ECO:0000256" key="11">
    <source>
        <dbReference type="ARBA" id="ARBA00023136"/>
    </source>
</evidence>
<organism evidence="17 18">
    <name type="scientific">Hymenolepis diminuta</name>
    <name type="common">Rat tapeworm</name>
    <dbReference type="NCBI Taxonomy" id="6216"/>
    <lineage>
        <taxon>Eukaryota</taxon>
        <taxon>Metazoa</taxon>
        <taxon>Spiralia</taxon>
        <taxon>Lophotrochozoa</taxon>
        <taxon>Platyhelminthes</taxon>
        <taxon>Cestoda</taxon>
        <taxon>Eucestoda</taxon>
        <taxon>Cyclophyllidea</taxon>
        <taxon>Hymenolepididae</taxon>
        <taxon>Hymenolepis</taxon>
    </lineage>
</organism>
<dbReference type="InterPro" id="IPR023298">
    <property type="entry name" value="ATPase_P-typ_TM_dom_sf"/>
</dbReference>
<dbReference type="InterPro" id="IPR018303">
    <property type="entry name" value="ATPase_P-typ_P_site"/>
</dbReference>
<comment type="subcellular location">
    <subcellularLocation>
        <location evidence="1">Membrane</location>
        <topology evidence="1">Multi-pass membrane protein</topology>
    </subcellularLocation>
</comment>
<comment type="catalytic activity">
    <reaction evidence="12">
        <text>ATP + H2O + phospholipidSide 1 = ADP + phosphate + phospholipidSide 2.</text>
        <dbReference type="EC" id="7.6.2.1"/>
    </reaction>
</comment>
<dbReference type="GO" id="GO:0016887">
    <property type="term" value="F:ATP hydrolysis activity"/>
    <property type="evidence" value="ECO:0007669"/>
    <property type="project" value="InterPro"/>
</dbReference>
<feature type="domain" description="P-type ATPase C-terminal" evidence="16">
    <location>
        <begin position="943"/>
        <end position="984"/>
    </location>
</feature>
<feature type="non-terminal residue" evidence="17">
    <location>
        <position position="984"/>
    </location>
</feature>
<dbReference type="AlphaFoldDB" id="A0A564YKN9"/>
<dbReference type="FunFam" id="3.40.50.1000:FF:000014">
    <property type="entry name" value="Phospholipid-transporting ATPase"/>
    <property type="match status" value="1"/>
</dbReference>
<dbReference type="InterPro" id="IPR008250">
    <property type="entry name" value="ATPase_P-typ_transduc_dom_A_sf"/>
</dbReference>
<dbReference type="PANTHER" id="PTHR24092:SF175">
    <property type="entry name" value="PHOSPHOLIPID-TRANSPORTING ATPASE"/>
    <property type="match status" value="1"/>
</dbReference>
<dbReference type="FunFam" id="3.40.50.1000:FF:000001">
    <property type="entry name" value="Phospholipid-transporting ATPase IC"/>
    <property type="match status" value="1"/>
</dbReference>
<dbReference type="GO" id="GO:0005886">
    <property type="term" value="C:plasma membrane"/>
    <property type="evidence" value="ECO:0007669"/>
    <property type="project" value="TreeGrafter"/>
</dbReference>
<dbReference type="SUPFAM" id="SSF81665">
    <property type="entry name" value="Calcium ATPase, transmembrane domain M"/>
    <property type="match status" value="1"/>
</dbReference>
<evidence type="ECO:0000256" key="5">
    <source>
        <dbReference type="ARBA" id="ARBA00022723"/>
    </source>
</evidence>
<evidence type="ECO:0000256" key="2">
    <source>
        <dbReference type="ARBA" id="ARBA00008109"/>
    </source>
</evidence>
<evidence type="ECO:0000259" key="15">
    <source>
        <dbReference type="Pfam" id="PF16209"/>
    </source>
</evidence>
<dbReference type="SUPFAM" id="SSF56784">
    <property type="entry name" value="HAD-like"/>
    <property type="match status" value="1"/>
</dbReference>
<evidence type="ECO:0000256" key="12">
    <source>
        <dbReference type="ARBA" id="ARBA00034036"/>
    </source>
</evidence>
<dbReference type="SFLD" id="SFLDS00003">
    <property type="entry name" value="Haloacid_Dehalogenase"/>
    <property type="match status" value="1"/>
</dbReference>
<evidence type="ECO:0000256" key="13">
    <source>
        <dbReference type="SAM" id="Phobius"/>
    </source>
</evidence>
<dbReference type="EC" id="7.6.2.1" evidence="3"/>
<dbReference type="InterPro" id="IPR001757">
    <property type="entry name" value="P_typ_ATPase"/>
</dbReference>
<dbReference type="GO" id="GO:0005783">
    <property type="term" value="C:endoplasmic reticulum"/>
    <property type="evidence" value="ECO:0007669"/>
    <property type="project" value="TreeGrafter"/>
</dbReference>
<evidence type="ECO:0000256" key="3">
    <source>
        <dbReference type="ARBA" id="ARBA00012189"/>
    </source>
</evidence>
<proteinExistence type="inferred from homology"/>
<dbReference type="SUPFAM" id="SSF81660">
    <property type="entry name" value="Metal cation-transporting ATPase, ATP-binding domain N"/>
    <property type="match status" value="1"/>
</dbReference>
<evidence type="ECO:0000256" key="10">
    <source>
        <dbReference type="ARBA" id="ARBA00022989"/>
    </source>
</evidence>
<dbReference type="Gene3D" id="1.20.1110.10">
    <property type="entry name" value="Calcium-transporting ATPase, transmembrane domain"/>
    <property type="match status" value="1"/>
</dbReference>
<dbReference type="SFLD" id="SFLDF00027">
    <property type="entry name" value="p-type_atpase"/>
    <property type="match status" value="1"/>
</dbReference>
<dbReference type="Gene3D" id="2.70.150.10">
    <property type="entry name" value="Calcium-transporting ATPase, cytoplasmic transduction domain A"/>
    <property type="match status" value="2"/>
</dbReference>
<evidence type="ECO:0000256" key="9">
    <source>
        <dbReference type="ARBA" id="ARBA00022967"/>
    </source>
</evidence>
<dbReference type="GO" id="GO:0045332">
    <property type="term" value="P:phospholipid translocation"/>
    <property type="evidence" value="ECO:0007669"/>
    <property type="project" value="TreeGrafter"/>
</dbReference>
<keyword evidence="5" id="KW-0479">Metal-binding</keyword>
<dbReference type="Pfam" id="PF00122">
    <property type="entry name" value="E1-E2_ATPase"/>
    <property type="match status" value="1"/>
</dbReference>
<keyword evidence="10 13" id="KW-1133">Transmembrane helix</keyword>
<evidence type="ECO:0000256" key="6">
    <source>
        <dbReference type="ARBA" id="ARBA00022741"/>
    </source>
</evidence>
<dbReference type="PANTHER" id="PTHR24092">
    <property type="entry name" value="PROBABLE PHOSPHOLIPID-TRANSPORTING ATPASE"/>
    <property type="match status" value="1"/>
</dbReference>
<keyword evidence="4 13" id="KW-0812">Transmembrane</keyword>
<dbReference type="PRINTS" id="PR00119">
    <property type="entry name" value="CATATPASE"/>
</dbReference>